<dbReference type="SMART" id="SM00239">
    <property type="entry name" value="C2"/>
    <property type="match status" value="2"/>
</dbReference>
<dbReference type="CDD" id="cd04020">
    <property type="entry name" value="C2B_SLP_1-2-3-4"/>
    <property type="match status" value="1"/>
</dbReference>
<organism evidence="8 9">
    <name type="scientific">Megalops atlanticus</name>
    <name type="common">Tarpon</name>
    <name type="synonym">Clupea gigantea</name>
    <dbReference type="NCBI Taxonomy" id="7932"/>
    <lineage>
        <taxon>Eukaryota</taxon>
        <taxon>Metazoa</taxon>
        <taxon>Chordata</taxon>
        <taxon>Craniata</taxon>
        <taxon>Vertebrata</taxon>
        <taxon>Euteleostomi</taxon>
        <taxon>Actinopterygii</taxon>
        <taxon>Neopterygii</taxon>
        <taxon>Teleostei</taxon>
        <taxon>Elopiformes</taxon>
        <taxon>Megalopidae</taxon>
        <taxon>Megalops</taxon>
    </lineage>
</organism>
<feature type="region of interest" description="Disordered" evidence="5">
    <location>
        <begin position="479"/>
        <end position="541"/>
    </location>
</feature>
<evidence type="ECO:0000256" key="4">
    <source>
        <dbReference type="SAM" id="Coils"/>
    </source>
</evidence>
<feature type="domain" description="C2" evidence="6">
    <location>
        <begin position="718"/>
        <end position="846"/>
    </location>
</feature>
<dbReference type="PROSITE" id="PS50004">
    <property type="entry name" value="C2"/>
    <property type="match status" value="2"/>
</dbReference>
<dbReference type="FunFam" id="2.60.40.150:FF:000006">
    <property type="entry name" value="Synaptotagmin-like 5, isoform CRA_a"/>
    <property type="match status" value="1"/>
</dbReference>
<dbReference type="PROSITE" id="PS50916">
    <property type="entry name" value="RABBD"/>
    <property type="match status" value="1"/>
</dbReference>
<dbReference type="PANTHER" id="PTHR45716">
    <property type="entry name" value="BITESIZE, ISOFORM I"/>
    <property type="match status" value="1"/>
</dbReference>
<dbReference type="GO" id="GO:0042043">
    <property type="term" value="F:neurexin family protein binding"/>
    <property type="evidence" value="ECO:0007669"/>
    <property type="project" value="TreeGrafter"/>
</dbReference>
<dbReference type="Pfam" id="PF00168">
    <property type="entry name" value="C2"/>
    <property type="match status" value="2"/>
</dbReference>
<evidence type="ECO:0000256" key="3">
    <source>
        <dbReference type="ARBA" id="ARBA00023136"/>
    </source>
</evidence>
<feature type="compositionally biased region" description="Polar residues" evidence="5">
    <location>
        <begin position="376"/>
        <end position="385"/>
    </location>
</feature>
<dbReference type="EMBL" id="JAFDVH010000003">
    <property type="protein sequence ID" value="KAG7483596.1"/>
    <property type="molecule type" value="Genomic_DNA"/>
</dbReference>
<evidence type="ECO:0000256" key="5">
    <source>
        <dbReference type="SAM" id="MobiDB-lite"/>
    </source>
</evidence>
<dbReference type="InterPro" id="IPR000008">
    <property type="entry name" value="C2_dom"/>
</dbReference>
<name>A0A9D3Q8H7_MEGAT</name>
<dbReference type="InterPro" id="IPR035892">
    <property type="entry name" value="C2_domain_sf"/>
</dbReference>
<reference evidence="8" key="1">
    <citation type="submission" date="2021-01" db="EMBL/GenBank/DDBJ databases">
        <authorList>
            <person name="Zahm M."/>
            <person name="Roques C."/>
            <person name="Cabau C."/>
            <person name="Klopp C."/>
            <person name="Donnadieu C."/>
            <person name="Jouanno E."/>
            <person name="Lampietro C."/>
            <person name="Louis A."/>
            <person name="Herpin A."/>
            <person name="Echchiki A."/>
            <person name="Berthelot C."/>
            <person name="Parey E."/>
            <person name="Roest-Crollius H."/>
            <person name="Braasch I."/>
            <person name="Postlethwait J."/>
            <person name="Bobe J."/>
            <person name="Montfort J."/>
            <person name="Bouchez O."/>
            <person name="Begum T."/>
            <person name="Mejri S."/>
            <person name="Adams A."/>
            <person name="Chen W.-J."/>
            <person name="Guiguen Y."/>
        </authorList>
    </citation>
    <scope>NUCLEOTIDE SEQUENCE</scope>
    <source>
        <strain evidence="8">YG-15Mar2019-1</strain>
        <tissue evidence="8">Brain</tissue>
    </source>
</reference>
<dbReference type="Gene3D" id="2.60.40.150">
    <property type="entry name" value="C2 domain"/>
    <property type="match status" value="2"/>
</dbReference>
<dbReference type="SUPFAM" id="SSF49562">
    <property type="entry name" value="C2 domain (Calcium/lipid-binding domain, CaLB)"/>
    <property type="match status" value="2"/>
</dbReference>
<feature type="region of interest" description="Disordered" evidence="5">
    <location>
        <begin position="114"/>
        <end position="156"/>
    </location>
</feature>
<feature type="coiled-coil region" evidence="4">
    <location>
        <begin position="19"/>
        <end position="46"/>
    </location>
</feature>
<feature type="compositionally biased region" description="Low complexity" evidence="5">
    <location>
        <begin position="485"/>
        <end position="506"/>
    </location>
</feature>
<evidence type="ECO:0000313" key="9">
    <source>
        <dbReference type="Proteomes" id="UP001046870"/>
    </source>
</evidence>
<comment type="caution">
    <text evidence="8">The sequence shown here is derived from an EMBL/GenBank/DDBJ whole genome shotgun (WGS) entry which is preliminary data.</text>
</comment>
<evidence type="ECO:0000256" key="1">
    <source>
        <dbReference type="ARBA" id="ARBA00004370"/>
    </source>
</evidence>
<gene>
    <name evidence="8" type="ORF">MATL_G00040050</name>
</gene>
<keyword evidence="9" id="KW-1185">Reference proteome</keyword>
<comment type="subcellular location">
    <subcellularLocation>
        <location evidence="1">Membrane</location>
    </subcellularLocation>
</comment>
<dbReference type="PANTHER" id="PTHR45716:SF5">
    <property type="entry name" value="SYNAPTOTAGMIN-LIKE PROTEIN 2"/>
    <property type="match status" value="1"/>
</dbReference>
<keyword evidence="4" id="KW-0175">Coiled coil</keyword>
<evidence type="ECO:0008006" key="10">
    <source>
        <dbReference type="Google" id="ProtNLM"/>
    </source>
</evidence>
<feature type="compositionally biased region" description="Polar residues" evidence="5">
    <location>
        <begin position="263"/>
        <end position="272"/>
    </location>
</feature>
<dbReference type="GO" id="GO:0031267">
    <property type="term" value="F:small GTPase binding"/>
    <property type="evidence" value="ECO:0007669"/>
    <property type="project" value="InterPro"/>
</dbReference>
<feature type="compositionally biased region" description="Basic and acidic residues" evidence="5">
    <location>
        <begin position="119"/>
        <end position="131"/>
    </location>
</feature>
<dbReference type="GO" id="GO:0006886">
    <property type="term" value="P:intracellular protein transport"/>
    <property type="evidence" value="ECO:0007669"/>
    <property type="project" value="InterPro"/>
</dbReference>
<dbReference type="InterPro" id="IPR043567">
    <property type="entry name" value="SYTL1-5_C2B"/>
</dbReference>
<feature type="compositionally biased region" description="Low complexity" evidence="5">
    <location>
        <begin position="243"/>
        <end position="256"/>
    </location>
</feature>
<dbReference type="OrthoDB" id="195679at2759"/>
<keyword evidence="2" id="KW-0677">Repeat</keyword>
<feature type="region of interest" description="Disordered" evidence="5">
    <location>
        <begin position="359"/>
        <end position="462"/>
    </location>
</feature>
<dbReference type="AlphaFoldDB" id="A0A9D3Q8H7"/>
<dbReference type="GO" id="GO:0005886">
    <property type="term" value="C:plasma membrane"/>
    <property type="evidence" value="ECO:0007669"/>
    <property type="project" value="TreeGrafter"/>
</dbReference>
<dbReference type="GO" id="GO:0070382">
    <property type="term" value="C:exocytic vesicle"/>
    <property type="evidence" value="ECO:0007669"/>
    <property type="project" value="TreeGrafter"/>
</dbReference>
<feature type="domain" description="C2" evidence="6">
    <location>
        <begin position="581"/>
        <end position="705"/>
    </location>
</feature>
<sequence length="875" mass="97093">MIDLSFLTEEEQEKIMAVLNRDSVLKKTEEERIKKLQENVQDKNKDKLKFMTGEWFYEAKSQRHKDRIHGSDIIRASMKQRRSITLLELTGMWTEKPSFVNSGIRDVFVPPELSGLIDEPSRQPKEEREKSSLLPGTQQDGVALPVPSPARQRQNPFNSVLVVSGSSEERDSQLTNGTVDHITASEGDTLPPPETAIDSVDNLMSEGSGALEATFTEQVPMPQKQTALCTQQGCLPDNDGDFSISSGTAESSAASATPKGILKQSSSGSSCDSPVRYSDYSGWSEWPNIQETDSQNAAGQEGDAVASEISESIHSLDRKQVRFSPEVSVNESQIVSPLLDDQELGEHDLLDAEFTTFSDEEGGTCKLDSDSIMDEGSNSLTQSSAVGEMQQDREDPSLTMNEADFPPSKDRASPTSQSQNSRLEHNQEEEDTGQQEQRAASPASQVSTGQGSVDQKGHDEAQTPVRMALKRISARPMSFSKSLEDITSQPTISTTPATPASSFSDPEQMKKMSASVPAFLQEENDGRDSDSTSESSFRIGRQMRTGSTCTNLSISSGMASLSSVTGSVMSIYSGEYGNVEVRGTIQFAINYVQKLGEFHIFVVQCRELAVADPRKNRSDPYVKCYLLPDKTKLGKRKTTVKKKTLNPTYNEILRYRIDMEILKSQTLNVSVWHNDTFGRNSFLGEVDVDLSEWDFRNTQMNDFTLKPKSHSGLQPTDYRGEMSVALRFLPTVSHSRRTPRMGEVQILVKECKNLPIIRGAIDPFVKCNVLPDTSRKGRQKTRVVKRTADPVFNQTMVYDGFQAEDLREACVELTVWDHDRLNNHFLGGVRLSLGTGRSYGAVVDWMDSNAQEAIRSWFDTAIIGSLLEFLPYILV</sequence>
<evidence type="ECO:0000259" key="7">
    <source>
        <dbReference type="PROSITE" id="PS50916"/>
    </source>
</evidence>
<evidence type="ECO:0000259" key="6">
    <source>
        <dbReference type="PROSITE" id="PS50004"/>
    </source>
</evidence>
<keyword evidence="3" id="KW-0472">Membrane</keyword>
<feature type="region of interest" description="Disordered" evidence="5">
    <location>
        <begin position="240"/>
        <end position="276"/>
    </location>
</feature>
<dbReference type="Proteomes" id="UP001046870">
    <property type="component" value="Chromosome 3"/>
</dbReference>
<evidence type="ECO:0000256" key="2">
    <source>
        <dbReference type="ARBA" id="ARBA00022737"/>
    </source>
</evidence>
<dbReference type="InterPro" id="IPR010911">
    <property type="entry name" value="Rab_BD"/>
</dbReference>
<protein>
    <recommendedName>
        <fullName evidence="10">Synaptotagmin-like protein 2</fullName>
    </recommendedName>
</protein>
<dbReference type="GO" id="GO:0006887">
    <property type="term" value="P:exocytosis"/>
    <property type="evidence" value="ECO:0007669"/>
    <property type="project" value="TreeGrafter"/>
</dbReference>
<proteinExistence type="predicted"/>
<accession>A0A9D3Q8H7</accession>
<feature type="compositionally biased region" description="Polar residues" evidence="5">
    <location>
        <begin position="434"/>
        <end position="453"/>
    </location>
</feature>
<evidence type="ECO:0000313" key="8">
    <source>
        <dbReference type="EMBL" id="KAG7483596.1"/>
    </source>
</evidence>
<dbReference type="Gene3D" id="6.10.250.3000">
    <property type="match status" value="1"/>
</dbReference>
<feature type="domain" description="RabBD" evidence="7">
    <location>
        <begin position="1"/>
        <end position="59"/>
    </location>
</feature>